<accession>J4JVR7</accession>
<evidence type="ECO:0000259" key="1">
    <source>
        <dbReference type="Pfam" id="PF13577"/>
    </source>
</evidence>
<feature type="domain" description="SnoaL-like" evidence="1">
    <location>
        <begin position="6"/>
        <end position="127"/>
    </location>
</feature>
<dbReference type="GeneID" id="31526405"/>
<dbReference type="eggNOG" id="COG3631">
    <property type="taxonomic scope" value="Bacteria"/>
</dbReference>
<reference evidence="2 3" key="1">
    <citation type="journal article" date="2011" name="J. Bacteriol.">
        <title>Genome sequence of the Mycobacterium colombiense type strain, CECT 3035.</title>
        <authorList>
            <person name="Gonzalez-Perez M."/>
            <person name="Murcia M.I."/>
            <person name="Landsman D."/>
            <person name="Jordan I.K."/>
            <person name="Marino-Ramirez L."/>
        </authorList>
    </citation>
    <scope>NUCLEOTIDE SEQUENCE [LARGE SCALE GENOMIC DNA]</scope>
    <source>
        <strain evidence="2 3">CECT 3035</strain>
    </source>
</reference>
<dbReference type="Proteomes" id="UP000006455">
    <property type="component" value="Unassembled WGS sequence"/>
</dbReference>
<sequence>MDDAQLRTRVGAANLMASYQFLADHGKVRELSELFLPDGVFVTDTEEFVGPDAILGFFSRVGTAFVSASFLPARHHLSSIYIDPQPEGGASTYACFQLIGSKGLDHWGTYRDEIVDTTQGWRFARRKVKIEGHIRDSPVVGLLGLPTVET</sequence>
<dbReference type="AlphaFoldDB" id="J4JVR7"/>
<dbReference type="InterPro" id="IPR032710">
    <property type="entry name" value="NTF2-like_dom_sf"/>
</dbReference>
<gene>
    <name evidence="2" type="ORF">MCOL_V204940</name>
</gene>
<dbReference type="OrthoDB" id="4743474at2"/>
<comment type="caution">
    <text evidence="2">The sequence shown here is derived from an EMBL/GenBank/DDBJ whole genome shotgun (WGS) entry which is preliminary data.</text>
</comment>
<dbReference type="InterPro" id="IPR037401">
    <property type="entry name" value="SnoaL-like"/>
</dbReference>
<proteinExistence type="predicted"/>
<evidence type="ECO:0000313" key="2">
    <source>
        <dbReference type="EMBL" id="EJO89507.1"/>
    </source>
</evidence>
<dbReference type="STRING" id="1041522.GCA_002105755_02093"/>
<dbReference type="Gene3D" id="3.10.450.50">
    <property type="match status" value="1"/>
</dbReference>
<dbReference type="EMBL" id="AFVW02000002">
    <property type="protein sequence ID" value="EJO89507.1"/>
    <property type="molecule type" value="Genomic_DNA"/>
</dbReference>
<dbReference type="RefSeq" id="WP_007770020.1">
    <property type="nucleotide sequence ID" value="NZ_AFVW02000002.1"/>
</dbReference>
<protein>
    <recommendedName>
        <fullName evidence="1">SnoaL-like domain-containing protein</fullName>
    </recommendedName>
</protein>
<name>J4JVR7_9MYCO</name>
<evidence type="ECO:0000313" key="3">
    <source>
        <dbReference type="Proteomes" id="UP000006455"/>
    </source>
</evidence>
<organism evidence="2 3">
    <name type="scientific">Mycobacterium colombiense CECT 3035</name>
    <dbReference type="NCBI Taxonomy" id="1041522"/>
    <lineage>
        <taxon>Bacteria</taxon>
        <taxon>Bacillati</taxon>
        <taxon>Actinomycetota</taxon>
        <taxon>Actinomycetes</taxon>
        <taxon>Mycobacteriales</taxon>
        <taxon>Mycobacteriaceae</taxon>
        <taxon>Mycobacterium</taxon>
        <taxon>Mycobacterium avium complex (MAC)</taxon>
    </lineage>
</organism>
<dbReference type="Pfam" id="PF13577">
    <property type="entry name" value="SnoaL_4"/>
    <property type="match status" value="1"/>
</dbReference>
<dbReference type="SUPFAM" id="SSF54427">
    <property type="entry name" value="NTF2-like"/>
    <property type="match status" value="1"/>
</dbReference>